<evidence type="ECO:0000313" key="3">
    <source>
        <dbReference type="EMBL" id="VUX34816.1"/>
    </source>
</evidence>
<dbReference type="GO" id="GO:0003677">
    <property type="term" value="F:DNA binding"/>
    <property type="evidence" value="ECO:0007669"/>
    <property type="project" value="InterPro"/>
</dbReference>
<dbReference type="SUPFAM" id="SSF110849">
    <property type="entry name" value="ParB/Sulfiredoxin"/>
    <property type="match status" value="1"/>
</dbReference>
<dbReference type="InterPro" id="IPR041468">
    <property type="entry name" value="HTH_ParB/Spo0J"/>
</dbReference>
<dbReference type="PANTHER" id="PTHR33375">
    <property type="entry name" value="CHROMOSOME-PARTITIONING PROTEIN PARB-RELATED"/>
    <property type="match status" value="1"/>
</dbReference>
<dbReference type="InterPro" id="IPR004437">
    <property type="entry name" value="ParB/RepB/Spo0J"/>
</dbReference>
<reference evidence="3 4" key="1">
    <citation type="submission" date="2019-07" db="EMBL/GenBank/DDBJ databases">
        <authorList>
            <person name="Hibberd C M."/>
            <person name="Gehrig L. J."/>
            <person name="Chang H.-W."/>
            <person name="Venkatesh S."/>
        </authorList>
    </citation>
    <scope>NUCLEOTIDE SEQUENCE [LARGE SCALE GENOMIC DNA]</scope>
    <source>
        <strain evidence="3">Bifidobacterium_longum_subsp_infantis_JG_Bg463</strain>
    </source>
</reference>
<dbReference type="InterPro" id="IPR003115">
    <property type="entry name" value="ParB_N"/>
</dbReference>
<dbReference type="PANTHER" id="PTHR33375:SF7">
    <property type="entry name" value="CHROMOSOME 2-PARTITIONING PROTEIN PARB-RELATED"/>
    <property type="match status" value="1"/>
</dbReference>
<evidence type="ECO:0000313" key="4">
    <source>
        <dbReference type="Proteomes" id="UP000345266"/>
    </source>
</evidence>
<dbReference type="InterPro" id="IPR050336">
    <property type="entry name" value="Chromosome_partition/occlusion"/>
</dbReference>
<dbReference type="NCBIfam" id="TIGR00180">
    <property type="entry name" value="parB_part"/>
    <property type="match status" value="1"/>
</dbReference>
<proteinExistence type="inferred from homology"/>
<organism evidence="3 4">
    <name type="scientific">Bifidobacterium longum subsp. infantis</name>
    <dbReference type="NCBI Taxonomy" id="1682"/>
    <lineage>
        <taxon>Bacteria</taxon>
        <taxon>Bacillati</taxon>
        <taxon>Actinomycetota</taxon>
        <taxon>Actinomycetes</taxon>
        <taxon>Bifidobacteriales</taxon>
        <taxon>Bifidobacteriaceae</taxon>
        <taxon>Bifidobacterium</taxon>
    </lineage>
</organism>
<dbReference type="Pfam" id="PF17762">
    <property type="entry name" value="HTH_ParB"/>
    <property type="match status" value="1"/>
</dbReference>
<name>A0A564VQG3_BIFLI</name>
<dbReference type="Gene3D" id="3.90.1530.30">
    <property type="match status" value="1"/>
</dbReference>
<dbReference type="GO" id="GO:0005694">
    <property type="term" value="C:chromosome"/>
    <property type="evidence" value="ECO:0007669"/>
    <property type="project" value="TreeGrafter"/>
</dbReference>
<dbReference type="Gene3D" id="1.10.10.2830">
    <property type="match status" value="1"/>
</dbReference>
<gene>
    <name evidence="3" type="primary">spo0C</name>
    <name evidence="3" type="ORF">BLJG463_00058</name>
</gene>
<dbReference type="AlphaFoldDB" id="A0A564VQG3"/>
<dbReference type="Pfam" id="PF02195">
    <property type="entry name" value="ParB_N"/>
    <property type="match status" value="1"/>
</dbReference>
<dbReference type="Proteomes" id="UP000345266">
    <property type="component" value="Unassembled WGS sequence"/>
</dbReference>
<evidence type="ECO:0000256" key="1">
    <source>
        <dbReference type="ARBA" id="ARBA00006295"/>
    </source>
</evidence>
<dbReference type="GO" id="GO:0007059">
    <property type="term" value="P:chromosome segregation"/>
    <property type="evidence" value="ECO:0007669"/>
    <property type="project" value="TreeGrafter"/>
</dbReference>
<comment type="similarity">
    <text evidence="1">Belongs to the ParB family.</text>
</comment>
<evidence type="ECO:0000259" key="2">
    <source>
        <dbReference type="SMART" id="SM00470"/>
    </source>
</evidence>
<dbReference type="InterPro" id="IPR036086">
    <property type="entry name" value="ParB/Sulfiredoxin_sf"/>
</dbReference>
<protein>
    <submittedName>
        <fullName evidence="3">Chromosome-partitioning protein Spo0J</fullName>
    </submittedName>
</protein>
<dbReference type="RefSeq" id="WP_144099461.1">
    <property type="nucleotide sequence ID" value="NZ_CABHND010000037.1"/>
</dbReference>
<dbReference type="SMART" id="SM00470">
    <property type="entry name" value="ParB"/>
    <property type="match status" value="1"/>
</dbReference>
<accession>A0A564VQG3</accession>
<feature type="domain" description="ParB-like N-terminal" evidence="2">
    <location>
        <begin position="6"/>
        <end position="98"/>
    </location>
</feature>
<sequence>MAINIIDINVKSLIPNPNNPRKDVGDVTELADSIKEQGLQQALVVTPDHEEHGERMFRVVIGHRRLAACKLAGIERVPCVVRELDAKTERELMLVENCQRSDLTPLEEADGYQGLLDLGAGVGELAAKTGRSESFVRGRLRIARIPADVRSGSEAFAQLSLSQLGDLAEFEAYPDMMAELASMAGTKNWDWKRGQLRSRVRVEAWQQSMRTALEALGLTVDVSASTWTTPEGYRFYDVWSGEPDEFEKWYGQWREKNPYGGPVIRFSERTVLCFPQLSPEEIAERDAKSERREREQAAFQEALAARKEFDRLAYTLRTDWIRKHATGFNGGQLRKANTRLSLLVLTGTDGYSGLIASRRWDNDERVLDAYNALTTSPLPVIEDGDVDLYCEQNLTELHRRQNVEGAANRELLLILCAQMEAIIDHNTWADKDDITIAQAYYRALEDLGYPISDEETKALEGEYLPAEDEEAE</sequence>
<dbReference type="EMBL" id="CABHNT010000034">
    <property type="protein sequence ID" value="VUX34816.1"/>
    <property type="molecule type" value="Genomic_DNA"/>
</dbReference>